<evidence type="ECO:0000256" key="3">
    <source>
        <dbReference type="PROSITE-ProRule" id="PRU00708"/>
    </source>
</evidence>
<protein>
    <recommendedName>
        <fullName evidence="6">Pentatricopeptide repeat-containing protein</fullName>
    </recommendedName>
</protein>
<dbReference type="InterPro" id="IPR002885">
    <property type="entry name" value="PPR_rpt"/>
</dbReference>
<dbReference type="OrthoDB" id="185373at2759"/>
<sequence>MSAVSRMAGRLPGAAASSSRQKTPLFPLSFLLPRLLSTAADIFCDLLSGTPNPPGPDLEKALTRVGASKLDLPTVESVLRHSPSSTPAHRLALLRFFVWAGVQPVYRHSAAAYAVACERLQLSRHPEHLVGLLDAYRSDGVPVTARTFRILFNLCRGTAGPEQALRLLRRMGEFDCRPDTAAYNTVLRLLMVQGGSVGNAEVAERLLEEMALAGVHPDIVTCMSMVKGFCDAGRFGDARSLVGRMRARGCSPNVVVYSALVDGACKCGNIEAAMELLGEMESGTAEGCAPNVVTYTCLMKCLCENGKAKEAMEVLDRMVTHGCSPNRVTVITLLKGLCGEGMLEEAFKLVEWVVRQCSFPSENCYSSLVMCLLQHGQVQEAEKLLKRMLETGLTPDGSARNGFLRELCSARRFLDGVLWVEEMWKKGLVFDMDVYSSLLAGVCEKGQLPEAMALVKGMTQRGIHVSPPCLDSFVVLLRKSGESDLAQQILGIRGS</sequence>
<dbReference type="Pfam" id="PF13041">
    <property type="entry name" value="PPR_2"/>
    <property type="match status" value="2"/>
</dbReference>
<comment type="similarity">
    <text evidence="1">Belongs to the PPR family. P subfamily.</text>
</comment>
<evidence type="ECO:0000256" key="2">
    <source>
        <dbReference type="ARBA" id="ARBA00022737"/>
    </source>
</evidence>
<dbReference type="InterPro" id="IPR011990">
    <property type="entry name" value="TPR-like_helical_dom_sf"/>
</dbReference>
<evidence type="ECO:0000256" key="1">
    <source>
        <dbReference type="ARBA" id="ARBA00007626"/>
    </source>
</evidence>
<dbReference type="EMBL" id="NMUH01004572">
    <property type="protein sequence ID" value="MQM10090.1"/>
    <property type="molecule type" value="Genomic_DNA"/>
</dbReference>
<dbReference type="Proteomes" id="UP000652761">
    <property type="component" value="Unassembled WGS sequence"/>
</dbReference>
<evidence type="ECO:0008006" key="6">
    <source>
        <dbReference type="Google" id="ProtNLM"/>
    </source>
</evidence>
<reference evidence="4" key="1">
    <citation type="submission" date="2017-07" db="EMBL/GenBank/DDBJ databases">
        <title>Taro Niue Genome Assembly and Annotation.</title>
        <authorList>
            <person name="Atibalentja N."/>
            <person name="Keating K."/>
            <person name="Fields C.J."/>
        </authorList>
    </citation>
    <scope>NUCLEOTIDE SEQUENCE</scope>
    <source>
        <strain evidence="4">Niue_2</strain>
        <tissue evidence="4">Leaf</tissue>
    </source>
</reference>
<dbReference type="NCBIfam" id="TIGR00756">
    <property type="entry name" value="PPR"/>
    <property type="match status" value="4"/>
</dbReference>
<dbReference type="AlphaFoldDB" id="A0A843X3F8"/>
<accession>A0A843X3F8</accession>
<proteinExistence type="inferred from homology"/>
<feature type="repeat" description="PPR" evidence="3">
    <location>
        <begin position="218"/>
        <end position="252"/>
    </location>
</feature>
<dbReference type="Gene3D" id="1.25.40.10">
    <property type="entry name" value="Tetratricopeptide repeat domain"/>
    <property type="match status" value="3"/>
</dbReference>
<feature type="repeat" description="PPR" evidence="3">
    <location>
        <begin position="326"/>
        <end position="360"/>
    </location>
</feature>
<dbReference type="PANTHER" id="PTHR47939">
    <property type="entry name" value="MEMBRANE-ASSOCIATED SALT-INDUCIBLE PROTEIN-LIKE"/>
    <property type="match status" value="1"/>
</dbReference>
<evidence type="ECO:0000313" key="5">
    <source>
        <dbReference type="Proteomes" id="UP000652761"/>
    </source>
</evidence>
<dbReference type="InterPro" id="IPR050667">
    <property type="entry name" value="PPR-containing_protein"/>
</dbReference>
<name>A0A843X3F8_COLES</name>
<feature type="repeat" description="PPR" evidence="3">
    <location>
        <begin position="291"/>
        <end position="325"/>
    </location>
</feature>
<dbReference type="PROSITE" id="PS51375">
    <property type="entry name" value="PPR"/>
    <property type="match status" value="6"/>
</dbReference>
<comment type="caution">
    <text evidence="4">The sequence shown here is derived from an EMBL/GenBank/DDBJ whole genome shotgun (WGS) entry which is preliminary data.</text>
</comment>
<evidence type="ECO:0000313" key="4">
    <source>
        <dbReference type="EMBL" id="MQM10090.1"/>
    </source>
</evidence>
<dbReference type="Pfam" id="PF01535">
    <property type="entry name" value="PPR"/>
    <property type="match status" value="2"/>
</dbReference>
<organism evidence="4 5">
    <name type="scientific">Colocasia esculenta</name>
    <name type="common">Wild taro</name>
    <name type="synonym">Arum esculentum</name>
    <dbReference type="NCBI Taxonomy" id="4460"/>
    <lineage>
        <taxon>Eukaryota</taxon>
        <taxon>Viridiplantae</taxon>
        <taxon>Streptophyta</taxon>
        <taxon>Embryophyta</taxon>
        <taxon>Tracheophyta</taxon>
        <taxon>Spermatophyta</taxon>
        <taxon>Magnoliopsida</taxon>
        <taxon>Liliopsida</taxon>
        <taxon>Araceae</taxon>
        <taxon>Aroideae</taxon>
        <taxon>Colocasieae</taxon>
        <taxon>Colocasia</taxon>
    </lineage>
</organism>
<dbReference type="PANTHER" id="PTHR47939:SF13">
    <property type="entry name" value="OS03G0201400 PROTEIN"/>
    <property type="match status" value="1"/>
</dbReference>
<dbReference type="SUPFAM" id="SSF48452">
    <property type="entry name" value="TPR-like"/>
    <property type="match status" value="1"/>
</dbReference>
<keyword evidence="2" id="KW-0677">Repeat</keyword>
<keyword evidence="5" id="KW-1185">Reference proteome</keyword>
<feature type="repeat" description="PPR" evidence="3">
    <location>
        <begin position="361"/>
        <end position="395"/>
    </location>
</feature>
<feature type="repeat" description="PPR" evidence="3">
    <location>
        <begin position="431"/>
        <end position="465"/>
    </location>
</feature>
<feature type="repeat" description="PPR" evidence="3">
    <location>
        <begin position="253"/>
        <end position="283"/>
    </location>
</feature>
<gene>
    <name evidence="4" type="ORF">Taro_042979</name>
</gene>